<organism evidence="1 2">
    <name type="scientific">Rotaria magnacalcarata</name>
    <dbReference type="NCBI Taxonomy" id="392030"/>
    <lineage>
        <taxon>Eukaryota</taxon>
        <taxon>Metazoa</taxon>
        <taxon>Spiralia</taxon>
        <taxon>Gnathifera</taxon>
        <taxon>Rotifera</taxon>
        <taxon>Eurotatoria</taxon>
        <taxon>Bdelloidea</taxon>
        <taxon>Philodinida</taxon>
        <taxon>Philodinidae</taxon>
        <taxon>Rotaria</taxon>
    </lineage>
</organism>
<feature type="non-terminal residue" evidence="1">
    <location>
        <position position="1"/>
    </location>
</feature>
<gene>
    <name evidence="1" type="ORF">SMN809_LOCUS22519</name>
</gene>
<evidence type="ECO:0000313" key="2">
    <source>
        <dbReference type="Proteomes" id="UP000676336"/>
    </source>
</evidence>
<dbReference type="EMBL" id="CAJOBI010020956">
    <property type="protein sequence ID" value="CAF4216205.1"/>
    <property type="molecule type" value="Genomic_DNA"/>
</dbReference>
<dbReference type="Proteomes" id="UP000676336">
    <property type="component" value="Unassembled WGS sequence"/>
</dbReference>
<protein>
    <submittedName>
        <fullName evidence="1">Uncharacterized protein</fullName>
    </submittedName>
</protein>
<reference evidence="1" key="1">
    <citation type="submission" date="2021-02" db="EMBL/GenBank/DDBJ databases">
        <authorList>
            <person name="Nowell W R."/>
        </authorList>
    </citation>
    <scope>NUCLEOTIDE SEQUENCE</scope>
</reference>
<proteinExistence type="predicted"/>
<comment type="caution">
    <text evidence="1">The sequence shown here is derived from an EMBL/GenBank/DDBJ whole genome shotgun (WGS) entry which is preliminary data.</text>
</comment>
<sequence>QQRSGPIHRDRFNAVFENCNAIHEFIEYLHNLFVDSASTTDNVILHRYRTLLKLEMEFLKNWLPDNSEQYPEVLALLSKPENDLWQYSAKMLSFIDQEVELFSTVLSKNGQLEDIDKFKLLDECLHNINDDTCKIE</sequence>
<name>A0A8S2S8H4_9BILA</name>
<dbReference type="AlphaFoldDB" id="A0A8S2S8H4"/>
<evidence type="ECO:0000313" key="1">
    <source>
        <dbReference type="EMBL" id="CAF4216205.1"/>
    </source>
</evidence>
<accession>A0A8S2S8H4</accession>